<evidence type="ECO:0000256" key="4">
    <source>
        <dbReference type="PROSITE-ProRule" id="PRU00108"/>
    </source>
</evidence>
<dbReference type="InterPro" id="IPR050224">
    <property type="entry name" value="TALE_homeobox"/>
</dbReference>
<dbReference type="InterPro" id="IPR009057">
    <property type="entry name" value="Homeodomain-like_sf"/>
</dbReference>
<keyword evidence="2 4" id="KW-0371">Homeobox</keyword>
<keyword evidence="3 4" id="KW-0539">Nucleus</keyword>
<feature type="coiled-coil region" evidence="5">
    <location>
        <begin position="174"/>
        <end position="204"/>
    </location>
</feature>
<protein>
    <recommendedName>
        <fullName evidence="7">Homeobox domain-containing protein</fullName>
    </recommendedName>
</protein>
<evidence type="ECO:0000256" key="5">
    <source>
        <dbReference type="SAM" id="Coils"/>
    </source>
</evidence>
<dbReference type="GO" id="GO:0006355">
    <property type="term" value="P:regulation of DNA-templated transcription"/>
    <property type="evidence" value="ECO:0007669"/>
    <property type="project" value="InterPro"/>
</dbReference>
<dbReference type="InterPro" id="IPR008422">
    <property type="entry name" value="KN_HD"/>
</dbReference>
<dbReference type="Gene3D" id="1.10.10.60">
    <property type="entry name" value="Homeodomain-like"/>
    <property type="match status" value="1"/>
</dbReference>
<evidence type="ECO:0000256" key="3">
    <source>
        <dbReference type="ARBA" id="ARBA00023242"/>
    </source>
</evidence>
<evidence type="ECO:0000313" key="9">
    <source>
        <dbReference type="Proteomes" id="UP001224775"/>
    </source>
</evidence>
<keyword evidence="1 4" id="KW-0238">DNA-binding</keyword>
<feature type="domain" description="Homeobox" evidence="7">
    <location>
        <begin position="111"/>
        <end position="170"/>
    </location>
</feature>
<evidence type="ECO:0000259" key="7">
    <source>
        <dbReference type="PROSITE" id="PS50071"/>
    </source>
</evidence>
<accession>A0AAD8XZ84</accession>
<gene>
    <name evidence="8" type="ORF">QTG54_013033</name>
</gene>
<dbReference type="GO" id="GO:0005634">
    <property type="term" value="C:nucleus"/>
    <property type="evidence" value="ECO:0007669"/>
    <property type="project" value="UniProtKB-SubCell"/>
</dbReference>
<comment type="subcellular location">
    <subcellularLocation>
        <location evidence="4">Nucleus</location>
    </subcellularLocation>
</comment>
<dbReference type="SUPFAM" id="SSF46689">
    <property type="entry name" value="Homeodomain-like"/>
    <property type="match status" value="1"/>
</dbReference>
<feature type="non-terminal residue" evidence="8">
    <location>
        <position position="212"/>
    </location>
</feature>
<comment type="caution">
    <text evidence="8">The sequence shown here is derived from an EMBL/GenBank/DDBJ whole genome shotgun (WGS) entry which is preliminary data.</text>
</comment>
<organism evidence="8 9">
    <name type="scientific">Skeletonema marinoi</name>
    <dbReference type="NCBI Taxonomy" id="267567"/>
    <lineage>
        <taxon>Eukaryota</taxon>
        <taxon>Sar</taxon>
        <taxon>Stramenopiles</taxon>
        <taxon>Ochrophyta</taxon>
        <taxon>Bacillariophyta</taxon>
        <taxon>Coscinodiscophyceae</taxon>
        <taxon>Thalassiosirophycidae</taxon>
        <taxon>Thalassiosirales</taxon>
        <taxon>Skeletonemataceae</taxon>
        <taxon>Skeletonema</taxon>
        <taxon>Skeletonema marinoi-dohrnii complex</taxon>
    </lineage>
</organism>
<dbReference type="CDD" id="cd00086">
    <property type="entry name" value="homeodomain"/>
    <property type="match status" value="1"/>
</dbReference>
<dbReference type="PANTHER" id="PTHR11850">
    <property type="entry name" value="HOMEOBOX PROTEIN TRANSCRIPTION FACTORS"/>
    <property type="match status" value="1"/>
</dbReference>
<evidence type="ECO:0000256" key="2">
    <source>
        <dbReference type="ARBA" id="ARBA00023155"/>
    </source>
</evidence>
<evidence type="ECO:0000313" key="8">
    <source>
        <dbReference type="EMBL" id="KAK1736433.1"/>
    </source>
</evidence>
<dbReference type="PROSITE" id="PS50071">
    <property type="entry name" value="HOMEOBOX_2"/>
    <property type="match status" value="1"/>
</dbReference>
<reference evidence="8" key="1">
    <citation type="submission" date="2023-06" db="EMBL/GenBank/DDBJ databases">
        <title>Survivors Of The Sea: Transcriptome response of Skeletonema marinoi to long-term dormancy.</title>
        <authorList>
            <person name="Pinder M.I.M."/>
            <person name="Kourtchenko O."/>
            <person name="Robertson E.K."/>
            <person name="Larsson T."/>
            <person name="Maumus F."/>
            <person name="Osuna-Cruz C.M."/>
            <person name="Vancaester E."/>
            <person name="Stenow R."/>
            <person name="Vandepoele K."/>
            <person name="Ploug H."/>
            <person name="Bruchert V."/>
            <person name="Godhe A."/>
            <person name="Topel M."/>
        </authorList>
    </citation>
    <scope>NUCLEOTIDE SEQUENCE</scope>
    <source>
        <strain evidence="8">R05AC</strain>
    </source>
</reference>
<name>A0AAD8XZ84_9STRA</name>
<keyword evidence="9" id="KW-1185">Reference proteome</keyword>
<dbReference type="AlphaFoldDB" id="A0AAD8XZ84"/>
<dbReference type="GO" id="GO:0003677">
    <property type="term" value="F:DNA binding"/>
    <property type="evidence" value="ECO:0007669"/>
    <property type="project" value="UniProtKB-UniRule"/>
</dbReference>
<evidence type="ECO:0000256" key="1">
    <source>
        <dbReference type="ARBA" id="ARBA00023125"/>
    </source>
</evidence>
<dbReference type="Pfam" id="PF05920">
    <property type="entry name" value="Homeobox_KN"/>
    <property type="match status" value="1"/>
</dbReference>
<feature type="DNA-binding region" description="Homeobox" evidence="4">
    <location>
        <begin position="113"/>
        <end position="171"/>
    </location>
</feature>
<proteinExistence type="predicted"/>
<dbReference type="Proteomes" id="UP001224775">
    <property type="component" value="Unassembled WGS sequence"/>
</dbReference>
<feature type="region of interest" description="Disordered" evidence="6">
    <location>
        <begin position="27"/>
        <end position="68"/>
    </location>
</feature>
<keyword evidence="5" id="KW-0175">Coiled coil</keyword>
<dbReference type="InterPro" id="IPR001356">
    <property type="entry name" value="HD"/>
</dbReference>
<dbReference type="SMART" id="SM00389">
    <property type="entry name" value="HOX"/>
    <property type="match status" value="1"/>
</dbReference>
<dbReference type="EMBL" id="JATAAI010000029">
    <property type="protein sequence ID" value="KAK1736433.1"/>
    <property type="molecule type" value="Genomic_DNA"/>
</dbReference>
<evidence type="ECO:0000256" key="6">
    <source>
        <dbReference type="SAM" id="MobiDB-lite"/>
    </source>
</evidence>
<sequence>MSLTLETCKNGCVSSCPGGVGCPDAGAHGQKRRWDECTSASKRRQDNALNDRKRKVHRGNGNNGASIIGREIASPQTVLSVANNAAIPSAGNAPKGAFGLAAQYCAATTQLQKSKKKKGFPKGAAIILDEWLMSHLDNPYPSEQEKITLMEKAGIDKKQLCNWFDRARRKNACCAGAKLEKKEQRQAKAEAKAAARAAARLERTKQSRFENI</sequence>